<feature type="chain" id="PRO_5027713874" description="DUF2282 domain-containing protein" evidence="1">
    <location>
        <begin position="26"/>
        <end position="135"/>
    </location>
</feature>
<evidence type="ECO:0000313" key="2">
    <source>
        <dbReference type="EMBL" id="HHL43821.1"/>
    </source>
</evidence>
<reference evidence="2" key="1">
    <citation type="journal article" date="2020" name="mSystems">
        <title>Genome- and Community-Level Interaction Insights into Carbon Utilization and Element Cycling Functions of Hydrothermarchaeota in Hydrothermal Sediment.</title>
        <authorList>
            <person name="Zhou Z."/>
            <person name="Liu Y."/>
            <person name="Xu W."/>
            <person name="Pan J."/>
            <person name="Luo Z.H."/>
            <person name="Li M."/>
        </authorList>
    </citation>
    <scope>NUCLEOTIDE SEQUENCE [LARGE SCALE GENOMIC DNA]</scope>
    <source>
        <strain evidence="2">HyVt-485</strain>
    </source>
</reference>
<dbReference type="EMBL" id="DRMJ01000492">
    <property type="protein sequence ID" value="HHL43821.1"/>
    <property type="molecule type" value="Genomic_DNA"/>
</dbReference>
<accession>A0A7C5QQJ5</accession>
<organism evidence="2">
    <name type="scientific">Hellea balneolensis</name>
    <dbReference type="NCBI Taxonomy" id="287478"/>
    <lineage>
        <taxon>Bacteria</taxon>
        <taxon>Pseudomonadati</taxon>
        <taxon>Pseudomonadota</taxon>
        <taxon>Alphaproteobacteria</taxon>
        <taxon>Maricaulales</taxon>
        <taxon>Robiginitomaculaceae</taxon>
        <taxon>Hellea</taxon>
    </lineage>
</organism>
<keyword evidence="1" id="KW-0732">Signal</keyword>
<feature type="signal peptide" evidence="1">
    <location>
        <begin position="1"/>
        <end position="25"/>
    </location>
</feature>
<comment type="caution">
    <text evidence="2">The sequence shown here is derived from an EMBL/GenBank/DDBJ whole genome shotgun (WGS) entry which is preliminary data.</text>
</comment>
<proteinExistence type="predicted"/>
<dbReference type="AlphaFoldDB" id="A0A7C5QQJ5"/>
<gene>
    <name evidence="2" type="ORF">ENJ42_09395</name>
</gene>
<name>A0A7C5QQJ5_9PROT</name>
<protein>
    <recommendedName>
        <fullName evidence="3">DUF2282 domain-containing protein</fullName>
    </recommendedName>
</protein>
<evidence type="ECO:0008006" key="3">
    <source>
        <dbReference type="Google" id="ProtNLM"/>
    </source>
</evidence>
<sequence length="135" mass="14247">MKISKIGAGLACAAMAFTFSGVAHADFINTVSSEAECLAQDGSVMDLNGTKHCLVAVIPPEFQSVEYAGELKGVTTCPEKSIRKTSIGDFCLIALEKKPAKSTLTQSLGQMAKDKAKNMAKDKMKDAAMDAVRGN</sequence>
<evidence type="ECO:0000256" key="1">
    <source>
        <dbReference type="SAM" id="SignalP"/>
    </source>
</evidence>
<dbReference type="Proteomes" id="UP000885830">
    <property type="component" value="Unassembled WGS sequence"/>
</dbReference>